<keyword evidence="4" id="KW-0378">Hydrolase</keyword>
<protein>
    <recommendedName>
        <fullName evidence="6">methylated diphthine methylhydrolase</fullName>
        <ecNumber evidence="6">3.1.1.97</ecNumber>
    </recommendedName>
</protein>
<dbReference type="GO" id="GO:0061685">
    <property type="term" value="F:diphthine methylesterase activity"/>
    <property type="evidence" value="ECO:0007669"/>
    <property type="project" value="UniProtKB-EC"/>
</dbReference>
<dbReference type="InterPro" id="IPR015943">
    <property type="entry name" value="WD40/YVTN_repeat-like_dom_sf"/>
</dbReference>
<reference evidence="9" key="1">
    <citation type="submission" date="2020-11" db="EMBL/GenBank/DDBJ databases">
        <authorList>
            <person name="Tran Van P."/>
        </authorList>
    </citation>
    <scope>NUCLEOTIDE SEQUENCE</scope>
</reference>
<dbReference type="PROSITE" id="PS50294">
    <property type="entry name" value="WD_REPEATS_REGION"/>
    <property type="match status" value="1"/>
</dbReference>
<comment type="catalytic activity">
    <reaction evidence="7">
        <text>diphthine methyl ester-[translation elongation factor 2] + H2O = diphthine-[translation elongation factor 2] + methanol + H(+)</text>
        <dbReference type="Rhea" id="RHEA:42656"/>
        <dbReference type="Rhea" id="RHEA-COMP:10172"/>
        <dbReference type="Rhea" id="RHEA-COMP:10173"/>
        <dbReference type="ChEBI" id="CHEBI:15377"/>
        <dbReference type="ChEBI" id="CHEBI:15378"/>
        <dbReference type="ChEBI" id="CHEBI:17790"/>
        <dbReference type="ChEBI" id="CHEBI:79005"/>
        <dbReference type="ChEBI" id="CHEBI:82696"/>
        <dbReference type="EC" id="3.1.1.97"/>
    </reaction>
</comment>
<proteinExistence type="inferred from homology"/>
<evidence type="ECO:0000256" key="6">
    <source>
        <dbReference type="ARBA" id="ARBA00039131"/>
    </source>
</evidence>
<dbReference type="Gene3D" id="2.130.10.10">
    <property type="entry name" value="YVTN repeat-like/Quinoprotein amine dehydrogenase"/>
    <property type="match status" value="1"/>
</dbReference>
<dbReference type="PANTHER" id="PTHR46042:SF1">
    <property type="entry name" value="DIPHTHINE METHYLTRANSFERASE"/>
    <property type="match status" value="1"/>
</dbReference>
<evidence type="ECO:0000313" key="9">
    <source>
        <dbReference type="EMBL" id="CAD7430982.1"/>
    </source>
</evidence>
<keyword evidence="2 8" id="KW-0853">WD repeat</keyword>
<dbReference type="GO" id="GO:0017183">
    <property type="term" value="P:protein histidyl modification to diphthamide"/>
    <property type="evidence" value="ECO:0007669"/>
    <property type="project" value="TreeGrafter"/>
</dbReference>
<gene>
    <name evidence="9" type="ORF">TMSB3V08_LOCUS7727</name>
</gene>
<organism evidence="9">
    <name type="scientific">Timema monikensis</name>
    <dbReference type="NCBI Taxonomy" id="170555"/>
    <lineage>
        <taxon>Eukaryota</taxon>
        <taxon>Metazoa</taxon>
        <taxon>Ecdysozoa</taxon>
        <taxon>Arthropoda</taxon>
        <taxon>Hexapoda</taxon>
        <taxon>Insecta</taxon>
        <taxon>Pterygota</taxon>
        <taxon>Neoptera</taxon>
        <taxon>Polyneoptera</taxon>
        <taxon>Phasmatodea</taxon>
        <taxon>Timematodea</taxon>
        <taxon>Timematoidea</taxon>
        <taxon>Timematidae</taxon>
        <taxon>Timema</taxon>
    </lineage>
</organism>
<dbReference type="GO" id="GO:0005737">
    <property type="term" value="C:cytoplasm"/>
    <property type="evidence" value="ECO:0007669"/>
    <property type="project" value="TreeGrafter"/>
</dbReference>
<evidence type="ECO:0000256" key="1">
    <source>
        <dbReference type="ARBA" id="ARBA00005156"/>
    </source>
</evidence>
<dbReference type="EMBL" id="OB794732">
    <property type="protein sequence ID" value="CAD7430982.1"/>
    <property type="molecule type" value="Genomic_DNA"/>
</dbReference>
<accession>A0A7R9EBP2</accession>
<evidence type="ECO:0000256" key="4">
    <source>
        <dbReference type="ARBA" id="ARBA00022801"/>
    </source>
</evidence>
<dbReference type="PANTHER" id="PTHR46042">
    <property type="entry name" value="DIPHTHINE METHYLTRANSFERASE"/>
    <property type="match status" value="1"/>
</dbReference>
<dbReference type="EC" id="3.1.1.97" evidence="6"/>
<comment type="pathway">
    <text evidence="1">Protein modification; peptidyl-diphthamide biosynthesis.</text>
</comment>
<evidence type="ECO:0000256" key="8">
    <source>
        <dbReference type="PROSITE-ProRule" id="PRU00221"/>
    </source>
</evidence>
<sequence>MQSIKTLHVWDTKYSADSVEWCPVVPHRHVFVCGTYQVDSGADTHSEAAISSTVDDQLATVEQCEDIQRDLTTDSDENPSDLQSHVSYKRRGRLFMFALGSSAELSLLQQIEMPAILDLKWCHIEIRDKVLLAVANANGEVLIYELFCTKKDDNSVDMDYKLSLLTALSIVEDSECETLALSFDWSTGRNSLSDISEENPLLTVSDSRGGITLLRLTGSTLEKVDSWRAHNFEAWITAFDYWNTSIVYSGGDDCKFLAFDWRCSPNPVSTNRSHEAGITSLHCNAVTEHVIVSGSYDENLRVWDTRSLKRPTYTVSLGGGVWRLKWDPHRCHHLLAACMHGGFRVVDCSSRPDTPQVVAEFSEHQSLAYGSDFCHFSKEELKSILPEEDFEDESQCFDYLLICPHEAELTLFLAHCFTEDPGLNSGPQDLKLETLRLNNIGIEKVELEEVNPQLRGGKVENHLGKTTPSYPTEIRTSISPSSAVELNTTSALANYATEADGYTVRTEQCSLDDSSAPVRFGSVVKDENMCGLDTWLPTEIGLH</sequence>
<dbReference type="InterPro" id="IPR019775">
    <property type="entry name" value="WD40_repeat_CS"/>
</dbReference>
<evidence type="ECO:0000256" key="5">
    <source>
        <dbReference type="ARBA" id="ARBA00038092"/>
    </source>
</evidence>
<dbReference type="InterPro" id="IPR052415">
    <property type="entry name" value="Diphthine_MTase"/>
</dbReference>
<evidence type="ECO:0000256" key="3">
    <source>
        <dbReference type="ARBA" id="ARBA00022737"/>
    </source>
</evidence>
<dbReference type="SUPFAM" id="SSF50978">
    <property type="entry name" value="WD40 repeat-like"/>
    <property type="match status" value="1"/>
</dbReference>
<dbReference type="PROSITE" id="PS50082">
    <property type="entry name" value="WD_REPEATS_2"/>
    <property type="match status" value="1"/>
</dbReference>
<dbReference type="SMART" id="SM00320">
    <property type="entry name" value="WD40"/>
    <property type="match status" value="3"/>
</dbReference>
<dbReference type="AlphaFoldDB" id="A0A7R9EBP2"/>
<keyword evidence="3" id="KW-0677">Repeat</keyword>
<comment type="similarity">
    <text evidence="5">Belongs to the DPH7 family.</text>
</comment>
<evidence type="ECO:0000256" key="7">
    <source>
        <dbReference type="ARBA" id="ARBA00047551"/>
    </source>
</evidence>
<dbReference type="InterPro" id="IPR001680">
    <property type="entry name" value="WD40_rpt"/>
</dbReference>
<dbReference type="PROSITE" id="PS00678">
    <property type="entry name" value="WD_REPEATS_1"/>
    <property type="match status" value="1"/>
</dbReference>
<feature type="repeat" description="WD" evidence="8">
    <location>
        <begin position="271"/>
        <end position="313"/>
    </location>
</feature>
<dbReference type="InterPro" id="IPR036322">
    <property type="entry name" value="WD40_repeat_dom_sf"/>
</dbReference>
<evidence type="ECO:0000256" key="2">
    <source>
        <dbReference type="ARBA" id="ARBA00022574"/>
    </source>
</evidence>
<name>A0A7R9EBP2_9NEOP</name>